<gene>
    <name evidence="2" type="ORF">ACFQLX_17935</name>
</gene>
<protein>
    <recommendedName>
        <fullName evidence="4">Secreted protein</fullName>
    </recommendedName>
</protein>
<dbReference type="RefSeq" id="WP_386416407.1">
    <property type="nucleotide sequence ID" value="NZ_JBHSZO010000028.1"/>
</dbReference>
<feature type="transmembrane region" description="Helical" evidence="1">
    <location>
        <begin position="42"/>
        <end position="60"/>
    </location>
</feature>
<accession>A0ABW2GGY7</accession>
<dbReference type="EMBL" id="JBHSZO010000028">
    <property type="protein sequence ID" value="MFC7220029.1"/>
    <property type="molecule type" value="Genomic_DNA"/>
</dbReference>
<feature type="transmembrane region" description="Helical" evidence="1">
    <location>
        <begin position="16"/>
        <end position="36"/>
    </location>
</feature>
<keyword evidence="3" id="KW-1185">Reference proteome</keyword>
<organism evidence="2 3">
    <name type="scientific">Streptomyces polyrhachis</name>
    <dbReference type="NCBI Taxonomy" id="1282885"/>
    <lineage>
        <taxon>Bacteria</taxon>
        <taxon>Bacillati</taxon>
        <taxon>Actinomycetota</taxon>
        <taxon>Actinomycetes</taxon>
        <taxon>Kitasatosporales</taxon>
        <taxon>Streptomycetaceae</taxon>
        <taxon>Streptomyces</taxon>
    </lineage>
</organism>
<dbReference type="Proteomes" id="UP001596413">
    <property type="component" value="Unassembled WGS sequence"/>
</dbReference>
<keyword evidence="1" id="KW-0472">Membrane</keyword>
<proteinExistence type="predicted"/>
<evidence type="ECO:0000313" key="2">
    <source>
        <dbReference type="EMBL" id="MFC7220029.1"/>
    </source>
</evidence>
<evidence type="ECO:0008006" key="4">
    <source>
        <dbReference type="Google" id="ProtNLM"/>
    </source>
</evidence>
<keyword evidence="1" id="KW-0812">Transmembrane</keyword>
<keyword evidence="1" id="KW-1133">Transmembrane helix</keyword>
<evidence type="ECO:0000313" key="3">
    <source>
        <dbReference type="Proteomes" id="UP001596413"/>
    </source>
</evidence>
<reference evidence="3" key="1">
    <citation type="journal article" date="2019" name="Int. J. Syst. Evol. Microbiol.">
        <title>The Global Catalogue of Microorganisms (GCM) 10K type strain sequencing project: providing services to taxonomists for standard genome sequencing and annotation.</title>
        <authorList>
            <consortium name="The Broad Institute Genomics Platform"/>
            <consortium name="The Broad Institute Genome Sequencing Center for Infectious Disease"/>
            <person name="Wu L."/>
            <person name="Ma J."/>
        </authorList>
    </citation>
    <scope>NUCLEOTIDE SEQUENCE [LARGE SCALE GENOMIC DNA]</scope>
    <source>
        <strain evidence="3">CGMCC 1.13681</strain>
    </source>
</reference>
<sequence>MSAPAGPARPADSRRLAYFATAVCALAVTAAVVSFANGLWMGAIWLLLAGLSSNMAWYYLRRARLSGSRGGADS</sequence>
<evidence type="ECO:0000256" key="1">
    <source>
        <dbReference type="SAM" id="Phobius"/>
    </source>
</evidence>
<comment type="caution">
    <text evidence="2">The sequence shown here is derived from an EMBL/GenBank/DDBJ whole genome shotgun (WGS) entry which is preliminary data.</text>
</comment>
<name>A0ABW2GGY7_9ACTN</name>